<dbReference type="InterPro" id="IPR051828">
    <property type="entry name" value="HAD-like_hydrolase_domain"/>
</dbReference>
<dbReference type="InterPro" id="IPR044924">
    <property type="entry name" value="HAD-SF_hydro_IA_REG-2-like_cap"/>
</dbReference>
<dbReference type="NCBIfam" id="TIGR02252">
    <property type="entry name" value="DREG-2"/>
    <property type="match status" value="1"/>
</dbReference>
<organism evidence="1 2">
    <name type="scientific">Rhizopus stolonifer</name>
    <name type="common">Rhizopus nigricans</name>
    <dbReference type="NCBI Taxonomy" id="4846"/>
    <lineage>
        <taxon>Eukaryota</taxon>
        <taxon>Fungi</taxon>
        <taxon>Fungi incertae sedis</taxon>
        <taxon>Mucoromycota</taxon>
        <taxon>Mucoromycotina</taxon>
        <taxon>Mucoromycetes</taxon>
        <taxon>Mucorales</taxon>
        <taxon>Mucorineae</taxon>
        <taxon>Rhizopodaceae</taxon>
        <taxon>Rhizopus</taxon>
    </lineage>
</organism>
<protein>
    <submittedName>
        <fullName evidence="1">Haloacid dehalogenase-like hydrolase domain-containing protein 3</fullName>
    </submittedName>
</protein>
<sequence length="217" mass="24759">MSRIRLITFDAYNTLFKPKGSLSAQYVEEASKFGIRVTREQINQHFGQAYKQQLAKAPFYGLNKGMTAHGWWKQLVYSTFINAGIQSKVLDPTFDQLYHALYTRFTTAEAYSVFPDVIDTLEQLKSHGFQMGVISNSDERVVEVVQNLNLTKYFDFVLASALVGHEKPSKMIYDKALKMAGDIQPKHALHVGDDIEKDYFGKETTWYVDSNSLSFKS</sequence>
<dbReference type="InterPro" id="IPR006439">
    <property type="entry name" value="HAD-SF_hydro_IA"/>
</dbReference>
<dbReference type="SFLD" id="SFLDG01129">
    <property type="entry name" value="C1.5:_HAD__Beta-PGM__Phosphata"/>
    <property type="match status" value="1"/>
</dbReference>
<dbReference type="Gene3D" id="1.10.150.720">
    <property type="entry name" value="Haloacid dehalogenase-like hydrolase"/>
    <property type="match status" value="1"/>
</dbReference>
<reference evidence="1 2" key="1">
    <citation type="journal article" date="2018" name="G3 (Bethesda)">
        <title>Phylogenetic and Phylogenomic Definition of Rhizopus Species.</title>
        <authorList>
            <person name="Gryganskyi A.P."/>
            <person name="Golan J."/>
            <person name="Dolatabadi S."/>
            <person name="Mondo S."/>
            <person name="Robb S."/>
            <person name="Idnurm A."/>
            <person name="Muszewska A."/>
            <person name="Steczkiewicz K."/>
            <person name="Masonjones S."/>
            <person name="Liao H.L."/>
            <person name="Gajdeczka M.T."/>
            <person name="Anike F."/>
            <person name="Vuek A."/>
            <person name="Anishchenko I.M."/>
            <person name="Voigt K."/>
            <person name="de Hoog G.S."/>
            <person name="Smith M.E."/>
            <person name="Heitman J."/>
            <person name="Vilgalys R."/>
            <person name="Stajich J.E."/>
        </authorList>
    </citation>
    <scope>NUCLEOTIDE SEQUENCE [LARGE SCALE GENOMIC DNA]</scope>
    <source>
        <strain evidence="1 2">LSU 92-RS-03</strain>
    </source>
</reference>
<name>A0A367KJX4_RHIST</name>
<dbReference type="SUPFAM" id="SSF56784">
    <property type="entry name" value="HAD-like"/>
    <property type="match status" value="1"/>
</dbReference>
<dbReference type="NCBIfam" id="TIGR01549">
    <property type="entry name" value="HAD-SF-IA-v1"/>
    <property type="match status" value="1"/>
</dbReference>
<evidence type="ECO:0000313" key="2">
    <source>
        <dbReference type="Proteomes" id="UP000253551"/>
    </source>
</evidence>
<comment type="caution">
    <text evidence="1">The sequence shown here is derived from an EMBL/GenBank/DDBJ whole genome shotgun (WGS) entry which is preliminary data.</text>
</comment>
<dbReference type="Gene3D" id="3.40.50.1000">
    <property type="entry name" value="HAD superfamily/HAD-like"/>
    <property type="match status" value="1"/>
</dbReference>
<dbReference type="Proteomes" id="UP000253551">
    <property type="component" value="Unassembled WGS sequence"/>
</dbReference>
<dbReference type="SFLD" id="SFLDS00003">
    <property type="entry name" value="Haloacid_Dehalogenase"/>
    <property type="match status" value="1"/>
</dbReference>
<dbReference type="NCBIfam" id="TIGR01509">
    <property type="entry name" value="HAD-SF-IA-v3"/>
    <property type="match status" value="1"/>
</dbReference>
<dbReference type="STRING" id="4846.A0A367KJX4"/>
<proteinExistence type="predicted"/>
<dbReference type="PANTHER" id="PTHR46191">
    <property type="match status" value="1"/>
</dbReference>
<dbReference type="InterPro" id="IPR036412">
    <property type="entry name" value="HAD-like_sf"/>
</dbReference>
<dbReference type="AlphaFoldDB" id="A0A367KJX4"/>
<evidence type="ECO:0000313" key="1">
    <source>
        <dbReference type="EMBL" id="RCI02459.1"/>
    </source>
</evidence>
<dbReference type="InterPro" id="IPR023214">
    <property type="entry name" value="HAD_sf"/>
</dbReference>
<dbReference type="PANTHER" id="PTHR46191:SF2">
    <property type="entry name" value="HALOACID DEHALOGENASE-LIKE HYDROLASE DOMAIN-CONTAINING PROTEIN 3"/>
    <property type="match status" value="1"/>
</dbReference>
<dbReference type="InterPro" id="IPR011949">
    <property type="entry name" value="HAD-SF_hydro_IA_REG-2-like"/>
</dbReference>
<dbReference type="EMBL" id="PJQM01001384">
    <property type="protein sequence ID" value="RCI02459.1"/>
    <property type="molecule type" value="Genomic_DNA"/>
</dbReference>
<keyword evidence="1" id="KW-0378">Hydrolase</keyword>
<gene>
    <name evidence="1" type="primary">HDHD3_1</name>
    <name evidence="1" type="ORF">CU098_005080</name>
</gene>
<keyword evidence="2" id="KW-1185">Reference proteome</keyword>
<dbReference type="GO" id="GO:0016791">
    <property type="term" value="F:phosphatase activity"/>
    <property type="evidence" value="ECO:0007669"/>
    <property type="project" value="UniProtKB-ARBA"/>
</dbReference>
<accession>A0A367KJX4</accession>
<dbReference type="GO" id="GO:0005634">
    <property type="term" value="C:nucleus"/>
    <property type="evidence" value="ECO:0007669"/>
    <property type="project" value="TreeGrafter"/>
</dbReference>
<dbReference type="Pfam" id="PF00702">
    <property type="entry name" value="Hydrolase"/>
    <property type="match status" value="1"/>
</dbReference>
<dbReference type="OrthoDB" id="444127at2759"/>